<dbReference type="EMBL" id="CP062804">
    <property type="protein sequence ID" value="QOT79645.1"/>
    <property type="molecule type" value="Genomic_DNA"/>
</dbReference>
<evidence type="ECO:0000259" key="2">
    <source>
        <dbReference type="Pfam" id="PF12706"/>
    </source>
</evidence>
<dbReference type="AlphaFoldDB" id="A0A643FRN9"/>
<dbReference type="Gene3D" id="3.60.15.10">
    <property type="entry name" value="Ribonuclease Z/Hydroxyacylglutathione hydrolase-like"/>
    <property type="match status" value="1"/>
</dbReference>
<protein>
    <submittedName>
        <fullName evidence="3">MBL fold metallo-hydrolase</fullName>
    </submittedName>
</protein>
<dbReference type="InterPro" id="IPR036866">
    <property type="entry name" value="RibonucZ/Hydroxyglut_hydro"/>
</dbReference>
<sequence length="362" mass="40526">MTNHSPRPVSRQRYTQSPESRASQARALARPPKGGLLKTLGIAWRFLFDKPADTQPAGPVPVQTLTQADLLAAPDNTVFRLGHSTVLLKLGNAFWITDPVFSERASPVQWAGPQRFHQPPISIDDLPPIKAVILSHDHYDHLDRAAIMALADKAEHFLTPLGVGDRLIDWGIHAGKVRQLDWWQTTEVEGVRFVATPAQHFSGRTPFDGNRTLWASWVILHTDLRVFFSGDTGYFDGFKRIGERYGPFDLTLMETGAYDVNWPAVHMQPEQSLQAHIDLNGNCLLPIHNGTFDLAMHAWHEPFDRIIALAAARGVPVSTPRMGEAVSILQAHAADRWWLDVKTRRNRKPMPAASPRIVNEQP</sequence>
<gene>
    <name evidence="3" type="ORF">F7R26_033695</name>
</gene>
<dbReference type="RefSeq" id="WP_150987350.1">
    <property type="nucleotide sequence ID" value="NZ_CP062804.1"/>
</dbReference>
<dbReference type="InterPro" id="IPR001279">
    <property type="entry name" value="Metallo-B-lactamas"/>
</dbReference>
<keyword evidence="3" id="KW-0378">Hydrolase</keyword>
<name>A0A643FRN9_9BURK</name>
<dbReference type="PANTHER" id="PTHR15032:SF4">
    <property type="entry name" value="N-ACYL-PHOSPHATIDYLETHANOLAMINE-HYDROLYZING PHOSPHOLIPASE D"/>
    <property type="match status" value="1"/>
</dbReference>
<reference evidence="3 4" key="1">
    <citation type="submission" date="2020-10" db="EMBL/GenBank/DDBJ databases">
        <title>Complete genome sequence of Cupriavidus basilensis CCUG 49340T.</title>
        <authorList>
            <person name="Salva-Serra F."/>
            <person name="Donoso R.A."/>
            <person name="Cho K.H."/>
            <person name="Yoo J.A."/>
            <person name="Lee K."/>
            <person name="Yoon S.-H."/>
            <person name="Perez-Pantoja D."/>
            <person name="Moore E.R.B."/>
        </authorList>
    </citation>
    <scope>NUCLEOTIDE SEQUENCE [LARGE SCALE GENOMIC DNA]</scope>
    <source>
        <strain evidence="4">CCUG 49340</strain>
    </source>
</reference>
<evidence type="ECO:0000313" key="4">
    <source>
        <dbReference type="Proteomes" id="UP000397656"/>
    </source>
</evidence>
<accession>A0A643FRN9</accession>
<organism evidence="3 4">
    <name type="scientific">Cupriavidus basilensis</name>
    <dbReference type="NCBI Taxonomy" id="68895"/>
    <lineage>
        <taxon>Bacteria</taxon>
        <taxon>Pseudomonadati</taxon>
        <taxon>Pseudomonadota</taxon>
        <taxon>Betaproteobacteria</taxon>
        <taxon>Burkholderiales</taxon>
        <taxon>Burkholderiaceae</taxon>
        <taxon>Cupriavidus</taxon>
    </lineage>
</organism>
<dbReference type="Proteomes" id="UP000397656">
    <property type="component" value="Chromosome 2"/>
</dbReference>
<dbReference type="SUPFAM" id="SSF56281">
    <property type="entry name" value="Metallo-hydrolase/oxidoreductase"/>
    <property type="match status" value="1"/>
</dbReference>
<evidence type="ECO:0000313" key="3">
    <source>
        <dbReference type="EMBL" id="QOT79645.1"/>
    </source>
</evidence>
<evidence type="ECO:0000256" key="1">
    <source>
        <dbReference type="SAM" id="MobiDB-lite"/>
    </source>
</evidence>
<proteinExistence type="predicted"/>
<dbReference type="PANTHER" id="PTHR15032">
    <property type="entry name" value="N-ACYL-PHOSPHATIDYLETHANOLAMINE-HYDROLYZING PHOSPHOLIPASE D"/>
    <property type="match status" value="1"/>
</dbReference>
<dbReference type="Pfam" id="PF12706">
    <property type="entry name" value="Lactamase_B_2"/>
    <property type="match status" value="1"/>
</dbReference>
<dbReference type="GO" id="GO:0016787">
    <property type="term" value="F:hydrolase activity"/>
    <property type="evidence" value="ECO:0007669"/>
    <property type="project" value="UniProtKB-KW"/>
</dbReference>
<feature type="region of interest" description="Disordered" evidence="1">
    <location>
        <begin position="1"/>
        <end position="30"/>
    </location>
</feature>
<feature type="compositionally biased region" description="Polar residues" evidence="1">
    <location>
        <begin position="12"/>
        <end position="23"/>
    </location>
</feature>
<dbReference type="GO" id="GO:0005737">
    <property type="term" value="C:cytoplasm"/>
    <property type="evidence" value="ECO:0007669"/>
    <property type="project" value="TreeGrafter"/>
</dbReference>
<dbReference type="GeneID" id="98405923"/>
<feature type="domain" description="Metallo-beta-lactamase" evidence="2">
    <location>
        <begin position="97"/>
        <end position="288"/>
    </location>
</feature>